<evidence type="ECO:0000313" key="2">
    <source>
        <dbReference type="EMBL" id="KAH9306250.1"/>
    </source>
</evidence>
<dbReference type="AlphaFoldDB" id="A0AA38FLF8"/>
<feature type="region of interest" description="Disordered" evidence="1">
    <location>
        <begin position="133"/>
        <end position="166"/>
    </location>
</feature>
<protein>
    <recommendedName>
        <fullName evidence="4">50S ribosomal protein 5, chloroplastic</fullName>
    </recommendedName>
</protein>
<dbReference type="PANTHER" id="PTHR34678">
    <property type="entry name" value="50S RIBOSOMAL PROTEIN 5, CHLOROPLASTIC"/>
    <property type="match status" value="1"/>
</dbReference>
<dbReference type="Proteomes" id="UP000824469">
    <property type="component" value="Unassembled WGS sequence"/>
</dbReference>
<dbReference type="EMBL" id="JAHRHJ020000008">
    <property type="protein sequence ID" value="KAH9306250.1"/>
    <property type="molecule type" value="Genomic_DNA"/>
</dbReference>
<keyword evidence="3" id="KW-1185">Reference proteome</keyword>
<feature type="compositionally biased region" description="Basic residues" evidence="1">
    <location>
        <begin position="133"/>
        <end position="156"/>
    </location>
</feature>
<dbReference type="PANTHER" id="PTHR34678:SF1">
    <property type="entry name" value="LARGE RIBOSOMAL SUBUNIT PROTEIN CL37"/>
    <property type="match status" value="1"/>
</dbReference>
<sequence>MAVAMATTSTPVVSLPALHLHKHSCPKSYFQFRPLNSIVTSKLSVGFLNANHNAKSKCFSKVPKLIGFELGISSGLTPVRTHVTVCFATAAAGGEGDNNTVNGNEGEVGKEGGESGKGGQTLNLISEADLLKKKAKKLRRRRRRLVQKRKLRKKGKWPPSKMAKLK</sequence>
<name>A0AA38FLF8_TAXCH</name>
<feature type="region of interest" description="Disordered" evidence="1">
    <location>
        <begin position="94"/>
        <end position="121"/>
    </location>
</feature>
<evidence type="ECO:0000256" key="1">
    <source>
        <dbReference type="SAM" id="MobiDB-lite"/>
    </source>
</evidence>
<feature type="non-terminal residue" evidence="2">
    <location>
        <position position="166"/>
    </location>
</feature>
<comment type="caution">
    <text evidence="2">The sequence shown here is derived from an EMBL/GenBank/DDBJ whole genome shotgun (WGS) entry which is preliminary data.</text>
</comment>
<proteinExistence type="predicted"/>
<dbReference type="InterPro" id="IPR040307">
    <property type="entry name" value="Ribosomal_cL37"/>
</dbReference>
<organism evidence="2 3">
    <name type="scientific">Taxus chinensis</name>
    <name type="common">Chinese yew</name>
    <name type="synonym">Taxus wallichiana var. chinensis</name>
    <dbReference type="NCBI Taxonomy" id="29808"/>
    <lineage>
        <taxon>Eukaryota</taxon>
        <taxon>Viridiplantae</taxon>
        <taxon>Streptophyta</taxon>
        <taxon>Embryophyta</taxon>
        <taxon>Tracheophyta</taxon>
        <taxon>Spermatophyta</taxon>
        <taxon>Pinopsida</taxon>
        <taxon>Pinidae</taxon>
        <taxon>Conifers II</taxon>
        <taxon>Cupressales</taxon>
        <taxon>Taxaceae</taxon>
        <taxon>Taxus</taxon>
    </lineage>
</organism>
<reference evidence="2 3" key="1">
    <citation type="journal article" date="2021" name="Nat. Plants">
        <title>The Taxus genome provides insights into paclitaxel biosynthesis.</title>
        <authorList>
            <person name="Xiong X."/>
            <person name="Gou J."/>
            <person name="Liao Q."/>
            <person name="Li Y."/>
            <person name="Zhou Q."/>
            <person name="Bi G."/>
            <person name="Li C."/>
            <person name="Du R."/>
            <person name="Wang X."/>
            <person name="Sun T."/>
            <person name="Guo L."/>
            <person name="Liang H."/>
            <person name="Lu P."/>
            <person name="Wu Y."/>
            <person name="Zhang Z."/>
            <person name="Ro D.K."/>
            <person name="Shang Y."/>
            <person name="Huang S."/>
            <person name="Yan J."/>
        </authorList>
    </citation>
    <scope>NUCLEOTIDE SEQUENCE [LARGE SCALE GENOMIC DNA]</scope>
    <source>
        <strain evidence="2">Ta-2019</strain>
    </source>
</reference>
<evidence type="ECO:0000313" key="3">
    <source>
        <dbReference type="Proteomes" id="UP000824469"/>
    </source>
</evidence>
<accession>A0AA38FLF8</accession>
<gene>
    <name evidence="2" type="ORF">KI387_010654</name>
</gene>
<evidence type="ECO:0008006" key="4">
    <source>
        <dbReference type="Google" id="ProtNLM"/>
    </source>
</evidence>